<feature type="transmembrane region" description="Helical" evidence="8">
    <location>
        <begin position="60"/>
        <end position="81"/>
    </location>
</feature>
<dbReference type="RefSeq" id="WP_188465177.1">
    <property type="nucleotide sequence ID" value="NZ_BAABHU010000010.1"/>
</dbReference>
<feature type="transmembrane region" description="Helical" evidence="8">
    <location>
        <begin position="25"/>
        <end position="48"/>
    </location>
</feature>
<feature type="transmembrane region" description="Helical" evidence="8">
    <location>
        <begin position="454"/>
        <end position="487"/>
    </location>
</feature>
<dbReference type="InterPro" id="IPR003445">
    <property type="entry name" value="Cat_transpt"/>
</dbReference>
<keyword evidence="3" id="KW-1003">Cell membrane</keyword>
<feature type="transmembrane region" description="Helical" evidence="8">
    <location>
        <begin position="282"/>
        <end position="302"/>
    </location>
</feature>
<feature type="transmembrane region" description="Helical" evidence="8">
    <location>
        <begin position="568"/>
        <end position="588"/>
    </location>
</feature>
<evidence type="ECO:0000256" key="7">
    <source>
        <dbReference type="ARBA" id="ARBA00023136"/>
    </source>
</evidence>
<feature type="transmembrane region" description="Helical" evidence="8">
    <location>
        <begin position="167"/>
        <end position="184"/>
    </location>
</feature>
<evidence type="ECO:0000256" key="8">
    <source>
        <dbReference type="SAM" id="Phobius"/>
    </source>
</evidence>
<evidence type="ECO:0000256" key="1">
    <source>
        <dbReference type="ARBA" id="ARBA00004651"/>
    </source>
</evidence>
<feature type="transmembrane region" description="Helical" evidence="8">
    <location>
        <begin position="314"/>
        <end position="334"/>
    </location>
</feature>
<keyword evidence="10" id="KW-1185">Reference proteome</keyword>
<comment type="subcellular location">
    <subcellularLocation>
        <location evidence="1">Cell membrane</location>
        <topology evidence="1">Multi-pass membrane protein</topology>
    </subcellularLocation>
</comment>
<evidence type="ECO:0000256" key="4">
    <source>
        <dbReference type="ARBA" id="ARBA00022692"/>
    </source>
</evidence>
<evidence type="ECO:0000313" key="10">
    <source>
        <dbReference type="Proteomes" id="UP000636010"/>
    </source>
</evidence>
<keyword evidence="5 8" id="KW-1133">Transmembrane helix</keyword>
<evidence type="ECO:0000256" key="6">
    <source>
        <dbReference type="ARBA" id="ARBA00023065"/>
    </source>
</evidence>
<feature type="transmembrane region" description="Helical" evidence="8">
    <location>
        <begin position="93"/>
        <end position="112"/>
    </location>
</feature>
<dbReference type="PANTHER" id="PTHR32024:SF1">
    <property type="entry name" value="KTR SYSTEM POTASSIUM UPTAKE PROTEIN B"/>
    <property type="match status" value="1"/>
</dbReference>
<dbReference type="EMBL" id="BMEC01000010">
    <property type="protein sequence ID" value="GGC43302.1"/>
    <property type="molecule type" value="Genomic_DNA"/>
</dbReference>
<evidence type="ECO:0000313" key="9">
    <source>
        <dbReference type="EMBL" id="GGC43302.1"/>
    </source>
</evidence>
<gene>
    <name evidence="9" type="ORF">GCM10011506_31130</name>
</gene>
<dbReference type="Pfam" id="PF02386">
    <property type="entry name" value="TrkH"/>
    <property type="match status" value="1"/>
</dbReference>
<dbReference type="Proteomes" id="UP000636010">
    <property type="component" value="Unassembled WGS sequence"/>
</dbReference>
<dbReference type="PANTHER" id="PTHR32024">
    <property type="entry name" value="TRK SYSTEM POTASSIUM UPTAKE PROTEIN TRKG-RELATED"/>
    <property type="match status" value="1"/>
</dbReference>
<proteinExistence type="predicted"/>
<keyword evidence="2" id="KW-0813">Transport</keyword>
<accession>A0ABQ1MRJ1</accession>
<feature type="transmembrane region" description="Helical" evidence="8">
    <location>
        <begin position="507"/>
        <end position="531"/>
    </location>
</feature>
<feature type="transmembrane region" description="Helical" evidence="8">
    <location>
        <begin position="132"/>
        <end position="155"/>
    </location>
</feature>
<name>A0ABQ1MRJ1_9BACT</name>
<keyword evidence="6" id="KW-0406">Ion transport</keyword>
<keyword evidence="4 8" id="KW-0812">Transmembrane</keyword>
<evidence type="ECO:0000256" key="5">
    <source>
        <dbReference type="ARBA" id="ARBA00022989"/>
    </source>
</evidence>
<evidence type="ECO:0000256" key="2">
    <source>
        <dbReference type="ARBA" id="ARBA00022448"/>
    </source>
</evidence>
<organism evidence="9 10">
    <name type="scientific">Marivirga lumbricoides</name>
    <dbReference type="NCBI Taxonomy" id="1046115"/>
    <lineage>
        <taxon>Bacteria</taxon>
        <taxon>Pseudomonadati</taxon>
        <taxon>Bacteroidota</taxon>
        <taxon>Cytophagia</taxon>
        <taxon>Cytophagales</taxon>
        <taxon>Marivirgaceae</taxon>
        <taxon>Marivirga</taxon>
    </lineage>
</organism>
<sequence>MKFSKLKNAFAEWLNNAIYSSRTSVLNTVSSLKAFMWLAATVLLLYVFGFDVDEKGLKQIFLALDVVLLIYFLTFLTRFLYSFRRYEFLKNHILEVILVIIIIINSVSNHFFDNQILGFFSENLDFKSYEDAYLTFITFFFLIIIIYEIIQASTILSRLKTKPARTFIYSFILLILLGTGLLMLPTMTVDEGTMSFMDALFTSVSASCVTGLIVVDTATYFTLKGQFVILILFQLGGLGIISFASFFGTFLKTGVGIKQQLMLQDFLISDSLFSAKGLLRKVIIITFLVEFVSFVLIFFTWGPDVQFSSVGQKLFFSVFHAVSAFCNAGFSLFTNGLFENGVASSYLLHIVIALTLILGGLGFSAMQDLFSISSLRERLKSPWKDWKLSTKIAVYTSLVLLASGMLVFYLLEKDNTLAKQNLVESMITSFFQSATARTAGFNTIDFSAIRIPTIILISFLMFIGASSGSVGGGIKTSTFYLLITSVLATLRGKAKIEIDRKFIPKELLFKALSIFFFAASINLIAIFTLTITDSDISLPQLIFEQVSAFGTVGLSTGITSNLSTAGRIVIILSMFIGRVGTLTFALALSSRKATKGYKYPKAHLMVG</sequence>
<evidence type="ECO:0000256" key="3">
    <source>
        <dbReference type="ARBA" id="ARBA00022475"/>
    </source>
</evidence>
<keyword evidence="7 8" id="KW-0472">Membrane</keyword>
<reference evidence="10" key="1">
    <citation type="journal article" date="2019" name="Int. J. Syst. Evol. Microbiol.">
        <title>The Global Catalogue of Microorganisms (GCM) 10K type strain sequencing project: providing services to taxonomists for standard genome sequencing and annotation.</title>
        <authorList>
            <consortium name="The Broad Institute Genomics Platform"/>
            <consortium name="The Broad Institute Genome Sequencing Center for Infectious Disease"/>
            <person name="Wu L."/>
            <person name="Ma J."/>
        </authorList>
    </citation>
    <scope>NUCLEOTIDE SEQUENCE [LARGE SCALE GENOMIC DNA]</scope>
    <source>
        <strain evidence="10">CGMCC 1.10832</strain>
    </source>
</reference>
<comment type="caution">
    <text evidence="9">The sequence shown here is derived from an EMBL/GenBank/DDBJ whole genome shotgun (WGS) entry which is preliminary data.</text>
</comment>
<protein>
    <submittedName>
        <fullName evidence="9">Potassium transporter</fullName>
    </submittedName>
</protein>
<feature type="transmembrane region" description="Helical" evidence="8">
    <location>
        <begin position="392"/>
        <end position="411"/>
    </location>
</feature>
<feature type="transmembrane region" description="Helical" evidence="8">
    <location>
        <begin position="346"/>
        <end position="371"/>
    </location>
</feature>
<feature type="transmembrane region" description="Helical" evidence="8">
    <location>
        <begin position="227"/>
        <end position="251"/>
    </location>
</feature>